<dbReference type="OrthoDB" id="5244460at2"/>
<dbReference type="EMBL" id="CP042430">
    <property type="protein sequence ID" value="QEC48752.1"/>
    <property type="molecule type" value="Genomic_DNA"/>
</dbReference>
<sequence length="72" mass="7612">MSTSTISAHDLAEQLRLLRAERSLAELHGLAADTAYLADLEAEIRHTTAAYVGAAVTEIASLRGRLSGPLHG</sequence>
<dbReference type="KEGG" id="bsol:FSW04_15015"/>
<evidence type="ECO:0000313" key="2">
    <source>
        <dbReference type="Proteomes" id="UP000321805"/>
    </source>
</evidence>
<dbReference type="RefSeq" id="WP_146920641.1">
    <property type="nucleotide sequence ID" value="NZ_CP042430.1"/>
</dbReference>
<organism evidence="1 2">
    <name type="scientific">Baekduia soli</name>
    <dbReference type="NCBI Taxonomy" id="496014"/>
    <lineage>
        <taxon>Bacteria</taxon>
        <taxon>Bacillati</taxon>
        <taxon>Actinomycetota</taxon>
        <taxon>Thermoleophilia</taxon>
        <taxon>Solirubrobacterales</taxon>
        <taxon>Baekduiaceae</taxon>
        <taxon>Baekduia</taxon>
    </lineage>
</organism>
<protein>
    <submittedName>
        <fullName evidence="1">Uncharacterized protein</fullName>
    </submittedName>
</protein>
<gene>
    <name evidence="1" type="ORF">FSW04_15015</name>
</gene>
<proteinExistence type="predicted"/>
<dbReference type="Proteomes" id="UP000321805">
    <property type="component" value="Chromosome"/>
</dbReference>
<reference evidence="1 2" key="1">
    <citation type="journal article" date="2018" name="J. Microbiol.">
        <title>Baekduia soli gen. nov., sp. nov., a novel bacterium isolated from the soil of Baekdu Mountain and proposal of a novel family name, Baekduiaceae fam. nov.</title>
        <authorList>
            <person name="An D.S."/>
            <person name="Siddiqi M.Z."/>
            <person name="Kim K.H."/>
            <person name="Yu H.S."/>
            <person name="Im W.T."/>
        </authorList>
    </citation>
    <scope>NUCLEOTIDE SEQUENCE [LARGE SCALE GENOMIC DNA]</scope>
    <source>
        <strain evidence="1 2">BR7-21</strain>
    </source>
</reference>
<dbReference type="AlphaFoldDB" id="A0A5B8U7U3"/>
<accession>A0A5B8U7U3</accession>
<keyword evidence="2" id="KW-1185">Reference proteome</keyword>
<evidence type="ECO:0000313" key="1">
    <source>
        <dbReference type="EMBL" id="QEC48752.1"/>
    </source>
</evidence>
<name>A0A5B8U7U3_9ACTN</name>